<keyword evidence="3 6" id="KW-0378">Hydrolase</keyword>
<dbReference type="InterPro" id="IPR011682">
    <property type="entry name" value="Glyco_hydro_38_C"/>
</dbReference>
<dbReference type="InterPro" id="IPR041147">
    <property type="entry name" value="GH38_C"/>
</dbReference>
<dbReference type="InterPro" id="IPR027291">
    <property type="entry name" value="Glyco_hydro_38_N_sf"/>
</dbReference>
<gene>
    <name evidence="6" type="ordered locus">Fnod_0811</name>
</gene>
<dbReference type="GO" id="GO:0030246">
    <property type="term" value="F:carbohydrate binding"/>
    <property type="evidence" value="ECO:0007669"/>
    <property type="project" value="InterPro"/>
</dbReference>
<dbReference type="Gene3D" id="2.70.98.30">
    <property type="entry name" value="Golgi alpha-mannosidase II, domain 4"/>
    <property type="match status" value="1"/>
</dbReference>
<dbReference type="GO" id="GO:0009313">
    <property type="term" value="P:oligosaccharide catabolic process"/>
    <property type="evidence" value="ECO:0007669"/>
    <property type="project" value="TreeGrafter"/>
</dbReference>
<dbReference type="EC" id="3.2.1.24" evidence="6"/>
<dbReference type="GO" id="GO:0046872">
    <property type="term" value="F:metal ion binding"/>
    <property type="evidence" value="ECO:0007669"/>
    <property type="project" value="UniProtKB-KW"/>
</dbReference>
<dbReference type="Pfam" id="PF07748">
    <property type="entry name" value="Glyco_hydro_38C"/>
    <property type="match status" value="1"/>
</dbReference>
<dbReference type="Gene3D" id="3.20.110.10">
    <property type="entry name" value="Glycoside hydrolase 38, N terminal domain"/>
    <property type="match status" value="1"/>
</dbReference>
<dbReference type="InterPro" id="IPR011330">
    <property type="entry name" value="Glyco_hydro/deAcase_b/a-brl"/>
</dbReference>
<name>A7HL81_FERNB</name>
<dbReference type="SUPFAM" id="SSF88713">
    <property type="entry name" value="Glycoside hydrolase/deacetylase"/>
    <property type="match status" value="1"/>
</dbReference>
<dbReference type="CAZy" id="GH38">
    <property type="family name" value="Glycoside Hydrolase Family 38"/>
</dbReference>
<dbReference type="InterPro" id="IPR028995">
    <property type="entry name" value="Glyco_hydro_57/38_cen_sf"/>
</dbReference>
<evidence type="ECO:0000256" key="3">
    <source>
        <dbReference type="ARBA" id="ARBA00022801"/>
    </source>
</evidence>
<dbReference type="PANTHER" id="PTHR46017">
    <property type="entry name" value="ALPHA-MANNOSIDASE 2C1"/>
    <property type="match status" value="1"/>
</dbReference>
<dbReference type="HOGENOM" id="CLU_003442_1_0_0"/>
<dbReference type="InterPro" id="IPR015341">
    <property type="entry name" value="Glyco_hydro_38_cen"/>
</dbReference>
<evidence type="ECO:0000313" key="7">
    <source>
        <dbReference type="Proteomes" id="UP000002415"/>
    </source>
</evidence>
<dbReference type="eggNOG" id="COG0383">
    <property type="taxonomic scope" value="Bacteria"/>
</dbReference>
<dbReference type="STRING" id="381764.Fnod_0811"/>
<dbReference type="FunFam" id="3.20.110.10:FF:000002">
    <property type="entry name" value="alpha-mannosidase 2C1 isoform X1"/>
    <property type="match status" value="1"/>
</dbReference>
<dbReference type="Pfam" id="PF09261">
    <property type="entry name" value="Alpha-mann_mid"/>
    <property type="match status" value="1"/>
</dbReference>
<reference evidence="6 7" key="2">
    <citation type="journal article" date="2009" name="Proc. Natl. Acad. Sci. U.S.A.">
        <title>On the chimeric nature, thermophilic origin, and phylogenetic placement of the Thermotogales.</title>
        <authorList>
            <person name="Zhaxybayeva O."/>
            <person name="Swithers K.S."/>
            <person name="Lapierre P."/>
            <person name="Fournier G.P."/>
            <person name="Bickhart D.M."/>
            <person name="DeBoy R.T."/>
            <person name="Nelson K.E."/>
            <person name="Nesbo C.L."/>
            <person name="Doolittle W.F."/>
            <person name="Gogarten J.P."/>
            <person name="Noll K.M."/>
        </authorList>
    </citation>
    <scope>NUCLEOTIDE SEQUENCE [LARGE SCALE GENOMIC DNA]</scope>
    <source>
        <strain evidence="7">ATCC 35602 / DSM 5306 / Rt17-B1</strain>
    </source>
</reference>
<dbReference type="AlphaFoldDB" id="A7HL81"/>
<dbReference type="Pfam" id="PF17677">
    <property type="entry name" value="Glyco_hydro38C2"/>
    <property type="match status" value="1"/>
</dbReference>
<dbReference type="SUPFAM" id="SSF74650">
    <property type="entry name" value="Galactose mutarotase-like"/>
    <property type="match status" value="1"/>
</dbReference>
<evidence type="ECO:0000259" key="5">
    <source>
        <dbReference type="SMART" id="SM00872"/>
    </source>
</evidence>
<feature type="domain" description="Glycoside hydrolase family 38 central" evidence="5">
    <location>
        <begin position="519"/>
        <end position="592"/>
    </location>
</feature>
<evidence type="ECO:0000313" key="6">
    <source>
        <dbReference type="EMBL" id="ABS60664.1"/>
    </source>
</evidence>
<dbReference type="InterPro" id="IPR037094">
    <property type="entry name" value="Glyco_hydro_38_cen_sf"/>
</dbReference>
<organism evidence="6 7">
    <name type="scientific">Fervidobacterium nodosum (strain ATCC 35602 / DSM 5306 / Rt17-B1)</name>
    <dbReference type="NCBI Taxonomy" id="381764"/>
    <lineage>
        <taxon>Bacteria</taxon>
        <taxon>Thermotogati</taxon>
        <taxon>Thermotogota</taxon>
        <taxon>Thermotogae</taxon>
        <taxon>Thermotogales</taxon>
        <taxon>Fervidobacteriaceae</taxon>
        <taxon>Fervidobacterium</taxon>
    </lineage>
</organism>
<proteinExistence type="inferred from homology"/>
<dbReference type="PANTHER" id="PTHR46017:SF1">
    <property type="entry name" value="ALPHA-MANNOSIDASE 2C1"/>
    <property type="match status" value="1"/>
</dbReference>
<dbReference type="InterPro" id="IPR000602">
    <property type="entry name" value="Glyco_hydro_38_N"/>
</dbReference>
<accession>A7HL81</accession>
<sequence length="1020" mass="119442">MKRSKDFEVRRLYRLLGELVPYSMIENFNFSGWIYEGKNIDLPFAWNYNGINHVVFSNKFSILRKNDFEDVYIQAWFGGESLVLIDEEPYGEINAYHKELNITPFCDGEEHKIEVQTVARGLFGTREESVFKYSRIVVYDNEIRKVIFFVKNVIDTIKETNNESLANALVNLADEFLSKLNIPHATENYIKTVKSDPAIVEQVSSVWSPAEFPYFESVYDKKVKENILNGFEIFREKLKSLRNLFPKFGKAYVAGHAHIDYAWLWPVHETKRKIVRTFANAVQLAKKYKNFVYIQSSAQMYEDLKSLYPELFEQIRNLVKNGQWEPVGGMWVESDCNVPGVESLIRQFYYGQKFFEKEFGKISKVAWLPDVFGFSWFLPQILKQTGIDYFVTTKLNWNEANDFPYDICKWRGIDGSEVIYYNFKNFEEGYNGRISAKSLINTFSNFRQKELTDKFFISFGYGDGGGGPSEEMCESYNPLNEIPGVPEVEYSTTERFFSDLMQDLANAKLPIWDGELYLELHRGTLTSQSRTKILHKIAEDELRTTEILNALFLGDKQAQIDELWKVLLRNEFHDILPGSSIKEVYEDTEKELNYVIEQCDVIQKSFFDGNDEIITIFNPSSFKQRISFEYNNFIKTNDCDKSLKTIKTYRGNYLCVSENELKPFEILSFKVQREKSEFHNTQKFVDDYTIENGLLLVHIYRDGSINIFNKVLKKWAFNEKGNVLVTAKDIPAYWENWDIDYRTRNHYIVLKAEKIKIVEDNEIRKVVEIFYDYEGSRIWQYLILENESDELKVETKIDWHHRRSILKVLFPTNVLSRYAKYDIDGGYIQRPTHDNTNFEQARFEVLGHRWIDVSQYDHGVCIINNGKYGHIVKGSTIEMTLVKAGIYPDFFADEGEQSFIYLIYLHGFEDVKEFYARADKLNKKIKAFNGKPLTKGWNLNISSDSLRVLSLRKVDEKIYLRILETVGSSGTATIKLEGINFKEVKFVDILENKISEVEFKEGKIELTYKPFKIYTIEFVL</sequence>
<dbReference type="KEGG" id="fno:Fnod_0811"/>
<reference evidence="6 7" key="1">
    <citation type="submission" date="2007-07" db="EMBL/GenBank/DDBJ databases">
        <title>Complete sequence of Fervidobacterium nodosum Rt17-B1.</title>
        <authorList>
            <consortium name="US DOE Joint Genome Institute"/>
            <person name="Copeland A."/>
            <person name="Lucas S."/>
            <person name="Lapidus A."/>
            <person name="Barry K."/>
            <person name="Glavina del Rio T."/>
            <person name="Dalin E."/>
            <person name="Tice H."/>
            <person name="Pitluck S."/>
            <person name="Saunders E."/>
            <person name="Brettin T."/>
            <person name="Bruce D."/>
            <person name="Detter J.C."/>
            <person name="Han C."/>
            <person name="Schmutz J."/>
            <person name="Larimer F."/>
            <person name="Land M."/>
            <person name="Hauser L."/>
            <person name="Kyrpides N."/>
            <person name="Mikhailova N."/>
            <person name="Nelson K."/>
            <person name="Gogarten J.P."/>
            <person name="Noll K."/>
            <person name="Richardson P."/>
        </authorList>
    </citation>
    <scope>NUCLEOTIDE SEQUENCE [LARGE SCALE GENOMIC DNA]</scope>
    <source>
        <strain evidence="7">ATCC 35602 / DSM 5306 / Rt17-B1</strain>
    </source>
</reference>
<dbReference type="InterPro" id="IPR011013">
    <property type="entry name" value="Gal_mutarotase_sf_dom"/>
</dbReference>
<keyword evidence="7" id="KW-1185">Reference proteome</keyword>
<evidence type="ECO:0000256" key="4">
    <source>
        <dbReference type="ARBA" id="ARBA00023295"/>
    </source>
</evidence>
<dbReference type="EMBL" id="CP000771">
    <property type="protein sequence ID" value="ABS60664.1"/>
    <property type="molecule type" value="Genomic_DNA"/>
</dbReference>
<keyword evidence="2" id="KW-0479">Metal-binding</keyword>
<dbReference type="Proteomes" id="UP000002415">
    <property type="component" value="Chromosome"/>
</dbReference>
<evidence type="ECO:0000256" key="2">
    <source>
        <dbReference type="ARBA" id="ARBA00022723"/>
    </source>
</evidence>
<dbReference type="SMART" id="SM00872">
    <property type="entry name" value="Alpha-mann_mid"/>
    <property type="match status" value="1"/>
</dbReference>
<dbReference type="Gene3D" id="1.20.1270.50">
    <property type="entry name" value="Glycoside hydrolase family 38, central domain"/>
    <property type="match status" value="1"/>
</dbReference>
<dbReference type="OrthoDB" id="9772207at2"/>
<dbReference type="GO" id="GO:0006013">
    <property type="term" value="P:mannose metabolic process"/>
    <property type="evidence" value="ECO:0007669"/>
    <property type="project" value="InterPro"/>
</dbReference>
<keyword evidence="4 6" id="KW-0326">Glycosidase</keyword>
<dbReference type="RefSeq" id="WP_011993980.1">
    <property type="nucleotide sequence ID" value="NC_009718.1"/>
</dbReference>
<dbReference type="SUPFAM" id="SSF88688">
    <property type="entry name" value="Families 57/38 glycoside transferase middle domain"/>
    <property type="match status" value="1"/>
</dbReference>
<dbReference type="Pfam" id="PF01074">
    <property type="entry name" value="Glyco_hydro_38N"/>
    <property type="match status" value="1"/>
</dbReference>
<dbReference type="GO" id="GO:0004559">
    <property type="term" value="F:alpha-mannosidase activity"/>
    <property type="evidence" value="ECO:0007669"/>
    <property type="project" value="UniProtKB-EC"/>
</dbReference>
<protein>
    <submittedName>
        <fullName evidence="6">Alpha-mannosidase</fullName>
        <ecNumber evidence="6">3.2.1.24</ecNumber>
    </submittedName>
</protein>
<evidence type="ECO:0000256" key="1">
    <source>
        <dbReference type="ARBA" id="ARBA00009792"/>
    </source>
</evidence>
<dbReference type="CDD" id="cd10789">
    <property type="entry name" value="GH38N_AMII_ER_cytosolic"/>
    <property type="match status" value="1"/>
</dbReference>
<comment type="similarity">
    <text evidence="1">Belongs to the glycosyl hydrolase 38 family.</text>
</comment>